<evidence type="ECO:0000313" key="1">
    <source>
        <dbReference type="EMBL" id="MBW0462235.1"/>
    </source>
</evidence>
<reference evidence="1" key="1">
    <citation type="submission" date="2021-03" db="EMBL/GenBank/DDBJ databases">
        <title>Draft genome sequence of rust myrtle Austropuccinia psidii MF-1, a brazilian biotype.</title>
        <authorList>
            <person name="Quecine M.C."/>
            <person name="Pachon D.M.R."/>
            <person name="Bonatelli M.L."/>
            <person name="Correr F.H."/>
            <person name="Franceschini L.M."/>
            <person name="Leite T.F."/>
            <person name="Margarido G.R.A."/>
            <person name="Almeida C.A."/>
            <person name="Ferrarezi J.A."/>
            <person name="Labate C.A."/>
        </authorList>
    </citation>
    <scope>NUCLEOTIDE SEQUENCE</scope>
    <source>
        <strain evidence="1">MF-1</strain>
    </source>
</reference>
<organism evidence="1 2">
    <name type="scientific">Austropuccinia psidii MF-1</name>
    <dbReference type="NCBI Taxonomy" id="1389203"/>
    <lineage>
        <taxon>Eukaryota</taxon>
        <taxon>Fungi</taxon>
        <taxon>Dikarya</taxon>
        <taxon>Basidiomycota</taxon>
        <taxon>Pucciniomycotina</taxon>
        <taxon>Pucciniomycetes</taxon>
        <taxon>Pucciniales</taxon>
        <taxon>Sphaerophragmiaceae</taxon>
        <taxon>Austropuccinia</taxon>
    </lineage>
</organism>
<dbReference type="EMBL" id="AVOT02000309">
    <property type="protein sequence ID" value="MBW0462235.1"/>
    <property type="molecule type" value="Genomic_DNA"/>
</dbReference>
<comment type="caution">
    <text evidence="1">The sequence shown here is derived from an EMBL/GenBank/DDBJ whole genome shotgun (WGS) entry which is preliminary data.</text>
</comment>
<proteinExistence type="predicted"/>
<keyword evidence="2" id="KW-1185">Reference proteome</keyword>
<name>A0A9Q3GCC8_9BASI</name>
<evidence type="ECO:0008006" key="3">
    <source>
        <dbReference type="Google" id="ProtNLM"/>
    </source>
</evidence>
<evidence type="ECO:0000313" key="2">
    <source>
        <dbReference type="Proteomes" id="UP000765509"/>
    </source>
</evidence>
<protein>
    <recommendedName>
        <fullName evidence="3">Reverse transcriptase Ty1/copia-type domain-containing protein</fullName>
    </recommendedName>
</protein>
<dbReference type="AlphaFoldDB" id="A0A9Q3GCC8"/>
<sequence length="160" mass="17626">MSWIVGLEHTFGKAEVNISQRCFMDGIIDTYPRKVVHCDSPLPVLAARQPDGSSPFLGPLGALRSSGRISPQDKGPLLVRHPGNLSLNLWSGTGWVEDLERSQLGFIPKLGDAPILWGSKQQSFVVLSTCATKYVVLLSLTQHMVQAINQLTQISWNFDK</sequence>
<gene>
    <name evidence="1" type="ORF">O181_001950</name>
</gene>
<dbReference type="OrthoDB" id="3344688at2759"/>
<accession>A0A9Q3GCC8</accession>
<dbReference type="Proteomes" id="UP000765509">
    <property type="component" value="Unassembled WGS sequence"/>
</dbReference>